<reference evidence="1" key="1">
    <citation type="journal article" date="2020" name="Fungal Divers.">
        <title>Resolving the Mortierellaceae phylogeny through synthesis of multi-gene phylogenetics and phylogenomics.</title>
        <authorList>
            <person name="Vandepol N."/>
            <person name="Liber J."/>
            <person name="Desiro A."/>
            <person name="Na H."/>
            <person name="Kennedy M."/>
            <person name="Barry K."/>
            <person name="Grigoriev I.V."/>
            <person name="Miller A.N."/>
            <person name="O'Donnell K."/>
            <person name="Stajich J.E."/>
            <person name="Bonito G."/>
        </authorList>
    </citation>
    <scope>NUCLEOTIDE SEQUENCE</scope>
    <source>
        <strain evidence="1">NRRL 6426</strain>
    </source>
</reference>
<dbReference type="EMBL" id="JAAAUQ010000764">
    <property type="protein sequence ID" value="KAF9147740.1"/>
    <property type="molecule type" value="Genomic_DNA"/>
</dbReference>
<organism evidence="1 2">
    <name type="scientific">Linnemannia schmuckeri</name>
    <dbReference type="NCBI Taxonomy" id="64567"/>
    <lineage>
        <taxon>Eukaryota</taxon>
        <taxon>Fungi</taxon>
        <taxon>Fungi incertae sedis</taxon>
        <taxon>Mucoromycota</taxon>
        <taxon>Mortierellomycotina</taxon>
        <taxon>Mortierellomycetes</taxon>
        <taxon>Mortierellales</taxon>
        <taxon>Mortierellaceae</taxon>
        <taxon>Linnemannia</taxon>
    </lineage>
</organism>
<sequence length="84" mass="9431">MSGPKDDLSDVIWDAELAKFPIDLDATVKLASNMAASKAKSTFHIHHSNYSHKSQPPICLCSEKSNDMNKSYMDCSYQKTKYKS</sequence>
<evidence type="ECO:0000313" key="2">
    <source>
        <dbReference type="Proteomes" id="UP000748756"/>
    </source>
</evidence>
<accession>A0A9P5V8S6</accession>
<name>A0A9P5V8S6_9FUNG</name>
<dbReference type="Proteomes" id="UP000748756">
    <property type="component" value="Unassembled WGS sequence"/>
</dbReference>
<proteinExistence type="predicted"/>
<keyword evidence="2" id="KW-1185">Reference proteome</keyword>
<dbReference type="AlphaFoldDB" id="A0A9P5V8S6"/>
<dbReference type="OrthoDB" id="10599026at2759"/>
<gene>
    <name evidence="1" type="ORF">BG015_010581</name>
</gene>
<evidence type="ECO:0000313" key="1">
    <source>
        <dbReference type="EMBL" id="KAF9147740.1"/>
    </source>
</evidence>
<protein>
    <submittedName>
        <fullName evidence="1">Uncharacterized protein</fullName>
    </submittedName>
</protein>
<comment type="caution">
    <text evidence="1">The sequence shown here is derived from an EMBL/GenBank/DDBJ whole genome shotgun (WGS) entry which is preliminary data.</text>
</comment>